<evidence type="ECO:0000256" key="9">
    <source>
        <dbReference type="HAMAP-Rule" id="MF_00197"/>
    </source>
</evidence>
<dbReference type="SUPFAM" id="SSF54506">
    <property type="entry name" value="Diaminopimelate epimerase-like"/>
    <property type="match status" value="1"/>
</dbReference>
<dbReference type="EMBL" id="WNKU01000001">
    <property type="protein sequence ID" value="MTV47624.1"/>
    <property type="molecule type" value="Genomic_DNA"/>
</dbReference>
<evidence type="ECO:0000256" key="7">
    <source>
        <dbReference type="ARBA" id="ARBA00023235"/>
    </source>
</evidence>
<evidence type="ECO:0000313" key="11">
    <source>
        <dbReference type="EMBL" id="MTV47624.1"/>
    </source>
</evidence>
<evidence type="ECO:0000256" key="5">
    <source>
        <dbReference type="ARBA" id="ARBA00022605"/>
    </source>
</evidence>
<gene>
    <name evidence="9" type="primary">dapF</name>
    <name evidence="11" type="ORF">GJ688_01345</name>
</gene>
<comment type="catalytic activity">
    <reaction evidence="8 9">
        <text>(2S,6S)-2,6-diaminopimelate = meso-2,6-diaminopimelate</text>
        <dbReference type="Rhea" id="RHEA:15393"/>
        <dbReference type="ChEBI" id="CHEBI:57609"/>
        <dbReference type="ChEBI" id="CHEBI:57791"/>
        <dbReference type="EC" id="5.1.1.7"/>
    </reaction>
</comment>
<dbReference type="AlphaFoldDB" id="A0A6I3SG19"/>
<evidence type="ECO:0000256" key="2">
    <source>
        <dbReference type="ARBA" id="ARBA00010219"/>
    </source>
</evidence>
<keyword evidence="4 9" id="KW-0963">Cytoplasm</keyword>
<feature type="binding site" evidence="9">
    <location>
        <begin position="214"/>
        <end position="215"/>
    </location>
    <ligand>
        <name>substrate</name>
    </ligand>
</feature>
<dbReference type="OrthoDB" id="9805408at2"/>
<comment type="subcellular location">
    <subcellularLocation>
        <location evidence="9">Cytoplasm</location>
    </subcellularLocation>
</comment>
<feature type="binding site" evidence="9">
    <location>
        <begin position="75"/>
        <end position="76"/>
    </location>
    <ligand>
        <name>substrate</name>
    </ligand>
</feature>
<comment type="function">
    <text evidence="9">Catalyzes the stereoinversion of LL-2,6-diaminopimelate (L,L-DAP) to meso-diaminopimelate (meso-DAP), a precursor of L-lysine and an essential component of the bacterial peptidoglycan.</text>
</comment>
<dbReference type="RefSeq" id="WP_155474722.1">
    <property type="nucleotide sequence ID" value="NZ_WNKU01000001.1"/>
</dbReference>
<dbReference type="UniPathway" id="UPA00034">
    <property type="reaction ID" value="UER00025"/>
</dbReference>
<feature type="site" description="Could be important to modulate the pK values of the two catalytic cysteine residues" evidence="9">
    <location>
        <position position="214"/>
    </location>
</feature>
<dbReference type="NCBIfam" id="TIGR00652">
    <property type="entry name" value="DapF"/>
    <property type="match status" value="1"/>
</dbReference>
<feature type="binding site" evidence="9">
    <location>
        <begin position="224"/>
        <end position="225"/>
    </location>
    <ligand>
        <name>substrate</name>
    </ligand>
</feature>
<evidence type="ECO:0000256" key="8">
    <source>
        <dbReference type="ARBA" id="ARBA00051712"/>
    </source>
</evidence>
<dbReference type="HAMAP" id="MF_00197">
    <property type="entry name" value="DAP_epimerase"/>
    <property type="match status" value="1"/>
</dbReference>
<feature type="binding site" evidence="9">
    <location>
        <position position="196"/>
    </location>
    <ligand>
        <name>substrate</name>
    </ligand>
</feature>
<dbReference type="InterPro" id="IPR001653">
    <property type="entry name" value="DAP_epimerase_DapF"/>
</dbReference>
<dbReference type="Proteomes" id="UP000430670">
    <property type="component" value="Unassembled WGS sequence"/>
</dbReference>
<evidence type="ECO:0000256" key="4">
    <source>
        <dbReference type="ARBA" id="ARBA00022490"/>
    </source>
</evidence>
<dbReference type="GO" id="GO:0009089">
    <property type="term" value="P:lysine biosynthetic process via diaminopimelate"/>
    <property type="evidence" value="ECO:0007669"/>
    <property type="project" value="UniProtKB-UniRule"/>
</dbReference>
<keyword evidence="12" id="KW-1185">Reference proteome</keyword>
<feature type="site" description="Could be important to modulate the pK values of the two catalytic cysteine residues" evidence="9">
    <location>
        <position position="165"/>
    </location>
</feature>
<keyword evidence="5 9" id="KW-0028">Amino-acid biosynthesis</keyword>
<reference evidence="11 12" key="1">
    <citation type="submission" date="2019-11" db="EMBL/GenBank/DDBJ databases">
        <title>Whole-genome sequence of a the green, strictly anaerobic photosynthetic bacterium Heliobacillus mobilis DSM 6151.</title>
        <authorList>
            <person name="Kyndt J.A."/>
            <person name="Meyer T.E."/>
        </authorList>
    </citation>
    <scope>NUCLEOTIDE SEQUENCE [LARGE SCALE GENOMIC DNA]</scope>
    <source>
        <strain evidence="11 12">DSM 6151</strain>
    </source>
</reference>
<dbReference type="EC" id="5.1.1.7" evidence="3 9"/>
<keyword evidence="7 9" id="KW-0413">Isomerase</keyword>
<evidence type="ECO:0000256" key="6">
    <source>
        <dbReference type="ARBA" id="ARBA00023154"/>
    </source>
</evidence>
<dbReference type="InterPro" id="IPR018510">
    <property type="entry name" value="DAP_epimerase_AS"/>
</dbReference>
<feature type="binding site" evidence="9">
    <location>
        <position position="11"/>
    </location>
    <ligand>
        <name>substrate</name>
    </ligand>
</feature>
<comment type="similarity">
    <text evidence="2 9">Belongs to the diaminopimelate epimerase family.</text>
</comment>
<dbReference type="GO" id="GO:0005829">
    <property type="term" value="C:cytosol"/>
    <property type="evidence" value="ECO:0007669"/>
    <property type="project" value="TreeGrafter"/>
</dbReference>
<proteinExistence type="inferred from homology"/>
<dbReference type="Pfam" id="PF01678">
    <property type="entry name" value="DAP_epimerase"/>
    <property type="match status" value="2"/>
</dbReference>
<evidence type="ECO:0000256" key="10">
    <source>
        <dbReference type="PROSITE-ProRule" id="PRU10125"/>
    </source>
</evidence>
<dbReference type="FunFam" id="3.10.310.10:FF:000004">
    <property type="entry name" value="Diaminopimelate epimerase"/>
    <property type="match status" value="1"/>
</dbReference>
<feature type="active site" description="Proton acceptor" evidence="9">
    <location>
        <position position="223"/>
    </location>
</feature>
<sequence length="280" mass="30605">MDFVKMHGLGNDFVIVNALHSPNLERTDWEEVAVRLCDRHYGIGADGLIVIFPSEKADIRWRILNADGSEAEMCGNGIRCVARYVYERGIVPKGRVEVETLAGIIVPEIIFEDGEIKGIRVDMGVPRLERSQIPMSGPQGKVIQEELAVDEQTFSVTAVSMGNPHCLIFVDDIEKAPVTTVGPKVEKHSAFPQKTNVEFVQVLNASEVNMLVWERGVGPTLACGTGACATAVGSILNGYTGRQVKVHLAGGTLLIEWNESNNRVYMTGPAVEVFRGVYPL</sequence>
<evidence type="ECO:0000256" key="3">
    <source>
        <dbReference type="ARBA" id="ARBA00013080"/>
    </source>
</evidence>
<feature type="active site" evidence="10">
    <location>
        <position position="74"/>
    </location>
</feature>
<organism evidence="11 12">
    <name type="scientific">Heliobacterium mobile</name>
    <name type="common">Heliobacillus mobilis</name>
    <dbReference type="NCBI Taxonomy" id="28064"/>
    <lineage>
        <taxon>Bacteria</taxon>
        <taxon>Bacillati</taxon>
        <taxon>Bacillota</taxon>
        <taxon>Clostridia</taxon>
        <taxon>Eubacteriales</taxon>
        <taxon>Heliobacteriaceae</taxon>
        <taxon>Heliobacterium</taxon>
    </lineage>
</organism>
<evidence type="ECO:0000256" key="1">
    <source>
        <dbReference type="ARBA" id="ARBA00005196"/>
    </source>
</evidence>
<comment type="caution">
    <text evidence="11">The sequence shown here is derived from an EMBL/GenBank/DDBJ whole genome shotgun (WGS) entry which is preliminary data.</text>
</comment>
<dbReference type="FunFam" id="3.10.310.10:FF:000001">
    <property type="entry name" value="Diaminopimelate epimerase"/>
    <property type="match status" value="1"/>
</dbReference>
<dbReference type="PANTHER" id="PTHR31689">
    <property type="entry name" value="DIAMINOPIMELATE EPIMERASE, CHLOROPLASTIC"/>
    <property type="match status" value="1"/>
</dbReference>
<comment type="pathway">
    <text evidence="1 9">Amino-acid biosynthesis; L-lysine biosynthesis via DAP pathway; DL-2,6-diaminopimelate from LL-2,6-diaminopimelate: step 1/1.</text>
</comment>
<dbReference type="GO" id="GO:0008837">
    <property type="term" value="F:diaminopimelate epimerase activity"/>
    <property type="evidence" value="ECO:0007669"/>
    <property type="project" value="UniProtKB-UniRule"/>
</dbReference>
<accession>A0A6I3SG19</accession>
<comment type="subunit">
    <text evidence="9">Homodimer.</text>
</comment>
<feature type="binding site" evidence="9">
    <location>
        <position position="65"/>
    </location>
    <ligand>
        <name>substrate</name>
    </ligand>
</feature>
<protein>
    <recommendedName>
        <fullName evidence="3 9">Diaminopimelate epimerase</fullName>
        <shortName evidence="9">DAP epimerase</shortName>
        <ecNumber evidence="3 9">5.1.1.7</ecNumber>
    </recommendedName>
    <alternativeName>
        <fullName evidence="9">PLP-independent amino acid racemase</fullName>
    </alternativeName>
</protein>
<keyword evidence="6 9" id="KW-0457">Lysine biosynthesis</keyword>
<dbReference type="PROSITE" id="PS01326">
    <property type="entry name" value="DAP_EPIMERASE"/>
    <property type="match status" value="1"/>
</dbReference>
<dbReference type="Gene3D" id="3.10.310.10">
    <property type="entry name" value="Diaminopimelate Epimerase, Chain A, domain 1"/>
    <property type="match status" value="2"/>
</dbReference>
<feature type="active site" description="Proton donor" evidence="9">
    <location>
        <position position="74"/>
    </location>
</feature>
<dbReference type="PANTHER" id="PTHR31689:SF0">
    <property type="entry name" value="DIAMINOPIMELATE EPIMERASE"/>
    <property type="match status" value="1"/>
</dbReference>
<feature type="binding site" evidence="9">
    <location>
        <position position="163"/>
    </location>
    <ligand>
        <name>substrate</name>
    </ligand>
</feature>
<comment type="caution">
    <text evidence="9">Lacks conserved residue(s) required for the propagation of feature annotation.</text>
</comment>
<name>A0A6I3SG19_HELMO</name>
<evidence type="ECO:0000313" key="12">
    <source>
        <dbReference type="Proteomes" id="UP000430670"/>
    </source>
</evidence>